<dbReference type="AlphaFoldDB" id="U7PVI6"/>
<accession>U7PVI6</accession>
<dbReference type="STRING" id="1391915.U7PVI6"/>
<feature type="domain" description="F-box" evidence="2">
    <location>
        <begin position="1"/>
        <end position="47"/>
    </location>
</feature>
<dbReference type="HOGENOM" id="CLU_019366_0_0_1"/>
<dbReference type="CDD" id="cd09917">
    <property type="entry name" value="F-box_SF"/>
    <property type="match status" value="1"/>
</dbReference>
<feature type="region of interest" description="Disordered" evidence="1">
    <location>
        <begin position="533"/>
        <end position="596"/>
    </location>
</feature>
<dbReference type="OrthoDB" id="3226064at2759"/>
<reference evidence="4" key="1">
    <citation type="journal article" date="2014" name="Genome Announc.">
        <title>Genome sequence of the pathogenic fungus Sporothrix schenckii (ATCC 58251).</title>
        <authorList>
            <person name="Cuomo C.A."/>
            <person name="Rodriguez-Del Valle N."/>
            <person name="Perez-Sanchez L."/>
            <person name="Abouelleil A."/>
            <person name="Goldberg J."/>
            <person name="Young S."/>
            <person name="Zeng Q."/>
            <person name="Birren B.W."/>
        </authorList>
    </citation>
    <scope>NUCLEOTIDE SEQUENCE [LARGE SCALE GENOMIC DNA]</scope>
    <source>
        <strain evidence="4">ATCC 58251 / de Perez 2211183</strain>
    </source>
</reference>
<dbReference type="PROSITE" id="PS50181">
    <property type="entry name" value="FBOX"/>
    <property type="match status" value="1"/>
</dbReference>
<feature type="region of interest" description="Disordered" evidence="1">
    <location>
        <begin position="367"/>
        <end position="395"/>
    </location>
</feature>
<evidence type="ECO:0000259" key="2">
    <source>
        <dbReference type="PROSITE" id="PS50181"/>
    </source>
</evidence>
<dbReference type="InterPro" id="IPR036047">
    <property type="entry name" value="F-box-like_dom_sf"/>
</dbReference>
<keyword evidence="4" id="KW-1185">Reference proteome</keyword>
<proteinExistence type="predicted"/>
<dbReference type="SUPFAM" id="SSF81383">
    <property type="entry name" value="F-box domain"/>
    <property type="match status" value="1"/>
</dbReference>
<dbReference type="Pfam" id="PF12937">
    <property type="entry name" value="F-box-like"/>
    <property type="match status" value="1"/>
</dbReference>
<evidence type="ECO:0000256" key="1">
    <source>
        <dbReference type="SAM" id="MobiDB-lite"/>
    </source>
</evidence>
<dbReference type="InterPro" id="IPR001810">
    <property type="entry name" value="F-box_dom"/>
</dbReference>
<dbReference type="Proteomes" id="UP000018087">
    <property type="component" value="Unassembled WGS sequence"/>
</dbReference>
<protein>
    <recommendedName>
        <fullName evidence="2">F-box domain-containing protein</fullName>
    </recommendedName>
</protein>
<organism evidence="3 4">
    <name type="scientific">Sporothrix schenckii (strain ATCC 58251 / de Perez 2211183)</name>
    <name type="common">Rose-picker's disease fungus</name>
    <dbReference type="NCBI Taxonomy" id="1391915"/>
    <lineage>
        <taxon>Eukaryota</taxon>
        <taxon>Fungi</taxon>
        <taxon>Dikarya</taxon>
        <taxon>Ascomycota</taxon>
        <taxon>Pezizomycotina</taxon>
        <taxon>Sordariomycetes</taxon>
        <taxon>Sordariomycetidae</taxon>
        <taxon>Ophiostomatales</taxon>
        <taxon>Ophiostomataceae</taxon>
        <taxon>Sporothrix</taxon>
    </lineage>
</organism>
<evidence type="ECO:0000313" key="4">
    <source>
        <dbReference type="Proteomes" id="UP000018087"/>
    </source>
</evidence>
<dbReference type="eggNOG" id="ENOG502RP4Z">
    <property type="taxonomic scope" value="Eukaryota"/>
</dbReference>
<feature type="compositionally biased region" description="Acidic residues" evidence="1">
    <location>
        <begin position="569"/>
        <end position="589"/>
    </location>
</feature>
<gene>
    <name evidence="3" type="ORF">HMPREF1624_04114</name>
</gene>
<dbReference type="EMBL" id="KI440845">
    <property type="protein sequence ID" value="ERS98921.1"/>
    <property type="molecule type" value="Genomic_DNA"/>
</dbReference>
<name>U7PVI6_SPOS1</name>
<sequence>MILLSDLPLEVGTAILSYVSPLDLLSVSLASKSMQSYVQGNSQLHRLVYCNYFDKPARSDINWERELVDFRRLRSICHSKSTSKETELDLVARLVKQYLGVACETTKGGFDLNTRTHRNARRLARLIKGRCNYEAFFCRSFLYDRIRNTAAAAGLPSASTSRPVAALTFPATPQAHHQTSAELHCLLGAVLLKYVVASDRAADAYPFAVSKVYDMREYTRASLWGPFMADGSGRVDWEKVEAIMIVLRANILRKGFLRYGVVAAYWNSTFQGSSPGSYRPLVANAHMDALPDDTVPLDAEDPYGVTGTWMRLVSFLDYSDFFRFNFPDEDDQPNNVPVPDDVPRPPFLSEEELRLIVMEIHVTRIEWRDGRPQPDEEADSAGQRASSPAADDGMYDNTHPDFPVVHFHGMSHSIDSPWDDNANSGLYGTVRTTKEGHVRWTTFSTFDGHPRWRSEGIQVGGRRSGRGVLGNWFDAGFDRRGPCGPTAFWKVHAKKVEPLPASPPGFNGFPFGGTVPSFMYLLHSNNSLNSATWSRPAGQGAAAGTSGPTTRSMTAAAANNDNHDHDNNNNDDDDDDDDGVFDGASEDDQQPVSFLPAFQEPRHLYTYLELPLGAYVEAQFQIVDELGGNLAMWDSEEEEEEEEHPFAV</sequence>
<evidence type="ECO:0000313" key="3">
    <source>
        <dbReference type="EMBL" id="ERS98921.1"/>
    </source>
</evidence>